<dbReference type="STRING" id="1314790.A0A1Y1XU83"/>
<reference evidence="3 4" key="1">
    <citation type="submission" date="2016-07" db="EMBL/GenBank/DDBJ databases">
        <title>Pervasive Adenine N6-methylation of Active Genes in Fungi.</title>
        <authorList>
            <consortium name="DOE Joint Genome Institute"/>
            <person name="Mondo S.J."/>
            <person name="Dannebaum R.O."/>
            <person name="Kuo R.C."/>
            <person name="Labutti K."/>
            <person name="Haridas S."/>
            <person name="Kuo A."/>
            <person name="Salamov A."/>
            <person name="Ahrendt S.R."/>
            <person name="Lipzen A."/>
            <person name="Sullivan W."/>
            <person name="Andreopoulos W.B."/>
            <person name="Clum A."/>
            <person name="Lindquist E."/>
            <person name="Daum C."/>
            <person name="Ramamoorthy G.K."/>
            <person name="Gryganskyi A."/>
            <person name="Culley D."/>
            <person name="Magnuson J.K."/>
            <person name="James T.Y."/>
            <person name="O'Malley M.A."/>
            <person name="Stajich J.E."/>
            <person name="Spatafora J.W."/>
            <person name="Visel A."/>
            <person name="Grigoriev I.V."/>
        </authorList>
    </citation>
    <scope>NUCLEOTIDE SEQUENCE [LARGE SCALE GENOMIC DNA]</scope>
    <source>
        <strain evidence="3 4">CBS 931.73</strain>
    </source>
</reference>
<dbReference type="Gene3D" id="3.15.10.10">
    <property type="entry name" value="Bactericidal permeability-increasing protein, domain 1"/>
    <property type="match status" value="1"/>
</dbReference>
<dbReference type="OrthoDB" id="19394at2759"/>
<accession>A0A1Y1XU83</accession>
<feature type="region of interest" description="Disordered" evidence="1">
    <location>
        <begin position="181"/>
        <end position="229"/>
    </location>
</feature>
<name>A0A1Y1XU83_9FUNG</name>
<dbReference type="PANTHER" id="PTHR31138">
    <property type="entry name" value="CHROMOSOME 19, WHOLE GENOME SHOTGUN SEQUENCE"/>
    <property type="match status" value="1"/>
</dbReference>
<evidence type="ECO:0000313" key="4">
    <source>
        <dbReference type="Proteomes" id="UP000193498"/>
    </source>
</evidence>
<dbReference type="GO" id="GO:0008289">
    <property type="term" value="F:lipid binding"/>
    <property type="evidence" value="ECO:0007669"/>
    <property type="project" value="InterPro"/>
</dbReference>
<protein>
    <recommendedName>
        <fullName evidence="2">HAM1-like N-terminal domain-containing protein</fullName>
    </recommendedName>
</protein>
<dbReference type="InterPro" id="IPR017943">
    <property type="entry name" value="Bactericidal_perm-incr_a/b_dom"/>
</dbReference>
<evidence type="ECO:0000313" key="3">
    <source>
        <dbReference type="EMBL" id="ORX89056.1"/>
    </source>
</evidence>
<feature type="domain" description="HAM1-like N-terminal" evidence="2">
    <location>
        <begin position="180"/>
        <end position="598"/>
    </location>
</feature>
<comment type="caution">
    <text evidence="3">The sequence shown here is derived from an EMBL/GenBank/DDBJ whole genome shotgun (WGS) entry which is preliminary data.</text>
</comment>
<proteinExistence type="predicted"/>
<dbReference type="SUPFAM" id="SSF55394">
    <property type="entry name" value="Bactericidal permeability-increasing protein, BPI"/>
    <property type="match status" value="1"/>
</dbReference>
<feature type="region of interest" description="Disordered" evidence="1">
    <location>
        <begin position="115"/>
        <end position="135"/>
    </location>
</feature>
<organism evidence="3 4">
    <name type="scientific">Basidiobolus meristosporus CBS 931.73</name>
    <dbReference type="NCBI Taxonomy" id="1314790"/>
    <lineage>
        <taxon>Eukaryota</taxon>
        <taxon>Fungi</taxon>
        <taxon>Fungi incertae sedis</taxon>
        <taxon>Zoopagomycota</taxon>
        <taxon>Entomophthoromycotina</taxon>
        <taxon>Basidiobolomycetes</taxon>
        <taxon>Basidiobolales</taxon>
        <taxon>Basidiobolaceae</taxon>
        <taxon>Basidiobolus</taxon>
    </lineage>
</organism>
<dbReference type="EMBL" id="MCFE01000479">
    <property type="protein sequence ID" value="ORX89056.1"/>
    <property type="molecule type" value="Genomic_DNA"/>
</dbReference>
<evidence type="ECO:0000259" key="2">
    <source>
        <dbReference type="Pfam" id="PF19343"/>
    </source>
</evidence>
<dbReference type="Proteomes" id="UP000193498">
    <property type="component" value="Unassembled WGS sequence"/>
</dbReference>
<dbReference type="InterPro" id="IPR045967">
    <property type="entry name" value="HAM1-like_N"/>
</dbReference>
<feature type="region of interest" description="Disordered" evidence="1">
    <location>
        <begin position="1"/>
        <end position="25"/>
    </location>
</feature>
<dbReference type="Pfam" id="PF19343">
    <property type="entry name" value="HAM1_N"/>
    <property type="match status" value="1"/>
</dbReference>
<evidence type="ECO:0000256" key="1">
    <source>
        <dbReference type="SAM" id="MobiDB-lite"/>
    </source>
</evidence>
<dbReference type="InParanoid" id="A0A1Y1XU83"/>
<gene>
    <name evidence="3" type="ORF">K493DRAFT_340889</name>
</gene>
<keyword evidence="4" id="KW-1185">Reference proteome</keyword>
<feature type="compositionally biased region" description="Polar residues" evidence="1">
    <location>
        <begin position="117"/>
        <end position="133"/>
    </location>
</feature>
<dbReference type="AlphaFoldDB" id="A0A1Y1XU83"/>
<dbReference type="PANTHER" id="PTHR31138:SF1">
    <property type="entry name" value="PDZ DOMAIN-CONTAINING PROTEIN"/>
    <property type="match status" value="1"/>
</dbReference>
<sequence length="723" mass="81369">MDHNKHTLPTSTNVPSARPATKEQEVLQKKEHVVNMVQAAQEGKMPSTAQITGAIQSVQEDNTLHNVSSNMSSSGRRVMADAEKLLDSTKQLLTEKNADDNLQNVIYHSMQGGKAAQSGNEISQTKQQLSGSADETKNLLSEGADKVTRVGWLLVTSSQFRRLMNDITSIFQELVAGNVSQHPEQSQNLSKTGGTQHTDSSGIPHDKEISADEAGQRVQETLQQSGRPLYESAKKVVKPYVEQAEDGKMPAADAAKGSMQDMQEGIQNRLKNVRLSSQQEDHLINRVKAVIRELQKNPEFQQAIDELSEIASSLKSHGSNVQSQIADTAQSKREAGGDDISIARSNAKQLVENFAGNKSLDPLIRAIEKLTDEFANDHELQAFIDDIKAFFHRSIRENEFVDRPEYKKEASSFIDRGQNIMDRKYRSHFQNISNEATEFNQSLQHDRTTQAFARDLETLTKDMFLDESGKPTIKYDLVKDFAKLIPVIAKKLEYLPLPRIENSDEQFDMILDNIVLKCTNIAPDFVHVKTDTVIDTNPNSQQNLHNNVFIKFANIQVEAKDIAFYYKKKTFPKISDVGYVDLLMPDDGITMDMTLNTTPTPDPVTGRNHVYQVRDISTVAKDLKLNIHDSKRDFLYKILSPIINSKVRKAIEEQVPIKMQEVMMKMDEQLMDNIENAKLKANSGSNVGDAHANLVKDPNPEWGSRAYNLEEPRIQHIQEQRKY</sequence>
<feature type="compositionally biased region" description="Polar residues" evidence="1">
    <location>
        <begin position="181"/>
        <end position="201"/>
    </location>
</feature>